<gene>
    <name evidence="4" type="ORF">EDB81DRAFT_850493</name>
</gene>
<feature type="region of interest" description="Disordered" evidence="1">
    <location>
        <begin position="1"/>
        <end position="50"/>
    </location>
</feature>
<dbReference type="PROSITE" id="PS51762">
    <property type="entry name" value="GH16_2"/>
    <property type="match status" value="1"/>
</dbReference>
<keyword evidence="2" id="KW-0812">Transmembrane</keyword>
<dbReference type="GO" id="GO:0004553">
    <property type="term" value="F:hydrolase activity, hydrolyzing O-glycosyl compounds"/>
    <property type="evidence" value="ECO:0007669"/>
    <property type="project" value="InterPro"/>
</dbReference>
<sequence length="487" mass="54429">MEKQHTTLSPSRARRRRSSSSGKLPTNSPVRSRSPVSTALERPERSRSDSVASFAEVFAAFQIEEGSKNRHSGGSSSRPGSYYGSAVSPTATTGGRQDIRAARYFHSRRVKPGEVEKPWLDKTDSKEKWYTIFPIVGILIGLGLAGFLIWDGLRSVAHHKYCPVLDETFASGIDPKIWTKEVELGGFGNGEFQQTTSEEENVYIDGSNLVIKATLQDTNLMEKNNVVNLLEDGTCTSKSWNNCVAATNVTARNSSVVPPAKSGRINTRKGASITYGRVEVTAKLPEGDWLWPAIWMLPVDSVYGDWPRSGEIDIAESRGNNYTYAQGPNSGGDAWHKISNKRQALRTTYSAGFNTFGLEWSQKYLFTYINNRLLQVTYTNFKKPMWNRGGFPEKDANGTLLVDPWTKTGHNNAPFDQAFYLVLNVAVGGTNGWFEDFKSGKPWIDDSETAKRDFWNARDQWYPTWKSPTLEVSRVVMLQQCNGNKDL</sequence>
<feature type="compositionally biased region" description="Low complexity" evidence="1">
    <location>
        <begin position="72"/>
        <end position="85"/>
    </location>
</feature>
<dbReference type="Gene3D" id="2.60.120.200">
    <property type="match status" value="1"/>
</dbReference>
<dbReference type="SUPFAM" id="SSF49899">
    <property type="entry name" value="Concanavalin A-like lectins/glucanases"/>
    <property type="match status" value="1"/>
</dbReference>
<dbReference type="PANTHER" id="PTHR10963:SF62">
    <property type="entry name" value="GLUCAN 1,3-BETA-GLUCOSIDASE"/>
    <property type="match status" value="1"/>
</dbReference>
<evidence type="ECO:0000256" key="2">
    <source>
        <dbReference type="SAM" id="Phobius"/>
    </source>
</evidence>
<organism evidence="4 5">
    <name type="scientific">Dactylonectria macrodidyma</name>
    <dbReference type="NCBI Taxonomy" id="307937"/>
    <lineage>
        <taxon>Eukaryota</taxon>
        <taxon>Fungi</taxon>
        <taxon>Dikarya</taxon>
        <taxon>Ascomycota</taxon>
        <taxon>Pezizomycotina</taxon>
        <taxon>Sordariomycetes</taxon>
        <taxon>Hypocreomycetidae</taxon>
        <taxon>Hypocreales</taxon>
        <taxon>Nectriaceae</taxon>
        <taxon>Dactylonectria</taxon>
    </lineage>
</organism>
<reference evidence="4" key="1">
    <citation type="journal article" date="2021" name="Nat. Commun.">
        <title>Genetic determinants of endophytism in the Arabidopsis root mycobiome.</title>
        <authorList>
            <person name="Mesny F."/>
            <person name="Miyauchi S."/>
            <person name="Thiergart T."/>
            <person name="Pickel B."/>
            <person name="Atanasova L."/>
            <person name="Karlsson M."/>
            <person name="Huettel B."/>
            <person name="Barry K.W."/>
            <person name="Haridas S."/>
            <person name="Chen C."/>
            <person name="Bauer D."/>
            <person name="Andreopoulos W."/>
            <person name="Pangilinan J."/>
            <person name="LaButti K."/>
            <person name="Riley R."/>
            <person name="Lipzen A."/>
            <person name="Clum A."/>
            <person name="Drula E."/>
            <person name="Henrissat B."/>
            <person name="Kohler A."/>
            <person name="Grigoriev I.V."/>
            <person name="Martin F.M."/>
            <person name="Hacquard S."/>
        </authorList>
    </citation>
    <scope>NUCLEOTIDE SEQUENCE</scope>
    <source>
        <strain evidence="4">MPI-CAGE-AT-0147</strain>
    </source>
</reference>
<keyword evidence="5" id="KW-1185">Reference proteome</keyword>
<feature type="domain" description="GH16" evidence="3">
    <location>
        <begin position="190"/>
        <end position="483"/>
    </location>
</feature>
<feature type="compositionally biased region" description="Polar residues" evidence="1">
    <location>
        <begin position="1"/>
        <end position="10"/>
    </location>
</feature>
<keyword evidence="2" id="KW-1133">Transmembrane helix</keyword>
<evidence type="ECO:0000313" key="4">
    <source>
        <dbReference type="EMBL" id="KAH7176637.1"/>
    </source>
</evidence>
<accession>A0A9P9JJ73</accession>
<dbReference type="OrthoDB" id="4781at2759"/>
<feature type="compositionally biased region" description="Polar residues" evidence="1">
    <location>
        <begin position="22"/>
        <end position="37"/>
    </location>
</feature>
<dbReference type="Proteomes" id="UP000738349">
    <property type="component" value="Unassembled WGS sequence"/>
</dbReference>
<dbReference type="PANTHER" id="PTHR10963">
    <property type="entry name" value="GLYCOSYL HYDROLASE-RELATED"/>
    <property type="match status" value="1"/>
</dbReference>
<protein>
    <submittedName>
        <fullName evidence="4">Glucan 1,3-beta-glucosidase</fullName>
    </submittedName>
</protein>
<evidence type="ECO:0000256" key="1">
    <source>
        <dbReference type="SAM" id="MobiDB-lite"/>
    </source>
</evidence>
<dbReference type="EMBL" id="JAGMUV010000001">
    <property type="protein sequence ID" value="KAH7176637.1"/>
    <property type="molecule type" value="Genomic_DNA"/>
</dbReference>
<feature type="region of interest" description="Disordered" evidence="1">
    <location>
        <begin position="66"/>
        <end position="93"/>
    </location>
</feature>
<dbReference type="InterPro" id="IPR050546">
    <property type="entry name" value="Glycosyl_Hydrlase_16"/>
</dbReference>
<dbReference type="InterPro" id="IPR000757">
    <property type="entry name" value="Beta-glucanase-like"/>
</dbReference>
<feature type="transmembrane region" description="Helical" evidence="2">
    <location>
        <begin position="129"/>
        <end position="150"/>
    </location>
</feature>
<proteinExistence type="predicted"/>
<dbReference type="Pfam" id="PF00722">
    <property type="entry name" value="Glyco_hydro_16"/>
    <property type="match status" value="1"/>
</dbReference>
<dbReference type="AlphaFoldDB" id="A0A9P9JJ73"/>
<dbReference type="GO" id="GO:0005975">
    <property type="term" value="P:carbohydrate metabolic process"/>
    <property type="evidence" value="ECO:0007669"/>
    <property type="project" value="InterPro"/>
</dbReference>
<comment type="caution">
    <text evidence="4">The sequence shown here is derived from an EMBL/GenBank/DDBJ whole genome shotgun (WGS) entry which is preliminary data.</text>
</comment>
<keyword evidence="2" id="KW-0472">Membrane</keyword>
<name>A0A9P9JJ73_9HYPO</name>
<dbReference type="InterPro" id="IPR013320">
    <property type="entry name" value="ConA-like_dom_sf"/>
</dbReference>
<evidence type="ECO:0000259" key="3">
    <source>
        <dbReference type="PROSITE" id="PS51762"/>
    </source>
</evidence>
<evidence type="ECO:0000313" key="5">
    <source>
        <dbReference type="Proteomes" id="UP000738349"/>
    </source>
</evidence>